<organism evidence="3 4">
    <name type="scientific">Fluviicoccus keumensis</name>
    <dbReference type="NCBI Taxonomy" id="1435465"/>
    <lineage>
        <taxon>Bacteria</taxon>
        <taxon>Pseudomonadati</taxon>
        <taxon>Pseudomonadota</taxon>
        <taxon>Gammaproteobacteria</taxon>
        <taxon>Moraxellales</taxon>
        <taxon>Moraxellaceae</taxon>
        <taxon>Fluviicoccus</taxon>
    </lineage>
</organism>
<dbReference type="Pfam" id="PF02594">
    <property type="entry name" value="DUF167"/>
    <property type="match status" value="1"/>
</dbReference>
<gene>
    <name evidence="3" type="ORF">EV700_0683</name>
</gene>
<reference evidence="3 4" key="1">
    <citation type="submission" date="2019-02" db="EMBL/GenBank/DDBJ databases">
        <title>Genomic Encyclopedia of Type Strains, Phase IV (KMG-IV): sequencing the most valuable type-strain genomes for metagenomic binning, comparative biology and taxonomic classification.</title>
        <authorList>
            <person name="Goeker M."/>
        </authorList>
    </citation>
    <scope>NUCLEOTIDE SEQUENCE [LARGE SCALE GENOMIC DNA]</scope>
    <source>
        <strain evidence="3 4">DSM 105135</strain>
    </source>
</reference>
<dbReference type="PANTHER" id="PTHR13420">
    <property type="entry name" value="UPF0235 PROTEIN C15ORF40"/>
    <property type="match status" value="1"/>
</dbReference>
<dbReference type="InterPro" id="IPR036591">
    <property type="entry name" value="YggU-like_sf"/>
</dbReference>
<accession>A0A4V2G680</accession>
<evidence type="ECO:0000313" key="4">
    <source>
        <dbReference type="Proteomes" id="UP000292423"/>
    </source>
</evidence>
<dbReference type="SUPFAM" id="SSF69786">
    <property type="entry name" value="YggU-like"/>
    <property type="match status" value="1"/>
</dbReference>
<comment type="similarity">
    <text evidence="1 2">Belongs to the UPF0235 family.</text>
</comment>
<name>A0A4V2G680_9GAMM</name>
<dbReference type="Proteomes" id="UP000292423">
    <property type="component" value="Unassembled WGS sequence"/>
</dbReference>
<dbReference type="HAMAP" id="MF_00634">
    <property type="entry name" value="UPF0235"/>
    <property type="match status" value="1"/>
</dbReference>
<sequence length="97" mass="10638">MRRDGEDYILSLHVQPGARRSGLDGLHGDAIKVRLQAPPVDGKANDELCRFIAGLFQVKRQDVSLISGETSRQKRIRIARAAGLPDAIKTMVQGTET</sequence>
<evidence type="ECO:0000256" key="1">
    <source>
        <dbReference type="ARBA" id="ARBA00010364"/>
    </source>
</evidence>
<comment type="caution">
    <text evidence="3">The sequence shown here is derived from an EMBL/GenBank/DDBJ whole genome shotgun (WGS) entry which is preliminary data.</text>
</comment>
<dbReference type="SMART" id="SM01152">
    <property type="entry name" value="DUF167"/>
    <property type="match status" value="1"/>
</dbReference>
<dbReference type="AlphaFoldDB" id="A0A4V2G680"/>
<dbReference type="InterPro" id="IPR003746">
    <property type="entry name" value="DUF167"/>
</dbReference>
<dbReference type="Gene3D" id="3.30.1200.10">
    <property type="entry name" value="YggU-like"/>
    <property type="match status" value="1"/>
</dbReference>
<keyword evidence="4" id="KW-1185">Reference proteome</keyword>
<dbReference type="RefSeq" id="WP_130410936.1">
    <property type="nucleotide sequence ID" value="NZ_SHKX01000010.1"/>
</dbReference>
<dbReference type="OrthoDB" id="9800587at2"/>
<protein>
    <recommendedName>
        <fullName evidence="2">UPF0235 protein EV700_0683</fullName>
    </recommendedName>
</protein>
<dbReference type="EMBL" id="SHKX01000010">
    <property type="protein sequence ID" value="RZU47716.1"/>
    <property type="molecule type" value="Genomic_DNA"/>
</dbReference>
<proteinExistence type="inferred from homology"/>
<dbReference type="NCBIfam" id="TIGR00251">
    <property type="entry name" value="DUF167 family protein"/>
    <property type="match status" value="1"/>
</dbReference>
<evidence type="ECO:0000256" key="2">
    <source>
        <dbReference type="HAMAP-Rule" id="MF_00634"/>
    </source>
</evidence>
<dbReference type="GO" id="GO:0005737">
    <property type="term" value="C:cytoplasm"/>
    <property type="evidence" value="ECO:0007669"/>
    <property type="project" value="TreeGrafter"/>
</dbReference>
<evidence type="ECO:0000313" key="3">
    <source>
        <dbReference type="EMBL" id="RZU47716.1"/>
    </source>
</evidence>
<dbReference type="PANTHER" id="PTHR13420:SF7">
    <property type="entry name" value="UPF0235 PROTEIN C15ORF40"/>
    <property type="match status" value="1"/>
</dbReference>